<dbReference type="AlphaFoldDB" id="A0A4Y9XRW8"/>
<gene>
    <name evidence="3" type="ORF">EVG20_g10384</name>
</gene>
<dbReference type="STRING" id="205917.A0A4Y9XRW8"/>
<evidence type="ECO:0000256" key="2">
    <source>
        <dbReference type="SAM" id="Phobius"/>
    </source>
</evidence>
<evidence type="ECO:0000313" key="4">
    <source>
        <dbReference type="Proteomes" id="UP000298327"/>
    </source>
</evidence>
<evidence type="ECO:0000313" key="3">
    <source>
        <dbReference type="EMBL" id="TFY52836.1"/>
    </source>
</evidence>
<protein>
    <recommendedName>
        <fullName evidence="5">Major facilitator superfamily (MFS) profile domain-containing protein</fullName>
    </recommendedName>
</protein>
<evidence type="ECO:0008006" key="5">
    <source>
        <dbReference type="Google" id="ProtNLM"/>
    </source>
</evidence>
<dbReference type="Proteomes" id="UP000298327">
    <property type="component" value="Unassembled WGS sequence"/>
</dbReference>
<keyword evidence="2" id="KW-1133">Transmembrane helix</keyword>
<evidence type="ECO:0000256" key="1">
    <source>
        <dbReference type="SAM" id="MobiDB-lite"/>
    </source>
</evidence>
<name>A0A4Y9XRW8_9AGAM</name>
<keyword evidence="4" id="KW-1185">Reference proteome</keyword>
<keyword evidence="2" id="KW-0812">Transmembrane</keyword>
<keyword evidence="2" id="KW-0472">Membrane</keyword>
<accession>A0A4Y9XRW8</accession>
<proteinExistence type="predicted"/>
<dbReference type="EMBL" id="SEOQ01001243">
    <property type="protein sequence ID" value="TFY52836.1"/>
    <property type="molecule type" value="Genomic_DNA"/>
</dbReference>
<feature type="compositionally biased region" description="Basic and acidic residues" evidence="1">
    <location>
        <begin position="83"/>
        <end position="97"/>
    </location>
</feature>
<comment type="caution">
    <text evidence="3">The sequence shown here is derived from an EMBL/GenBank/DDBJ whole genome shotgun (WGS) entry which is preliminary data.</text>
</comment>
<feature type="region of interest" description="Disordered" evidence="1">
    <location>
        <begin position="83"/>
        <end position="110"/>
    </location>
</feature>
<organism evidence="3 4">
    <name type="scientific">Dentipellis fragilis</name>
    <dbReference type="NCBI Taxonomy" id="205917"/>
    <lineage>
        <taxon>Eukaryota</taxon>
        <taxon>Fungi</taxon>
        <taxon>Dikarya</taxon>
        <taxon>Basidiomycota</taxon>
        <taxon>Agaricomycotina</taxon>
        <taxon>Agaricomycetes</taxon>
        <taxon>Russulales</taxon>
        <taxon>Hericiaceae</taxon>
        <taxon>Dentipellis</taxon>
    </lineage>
</organism>
<reference evidence="3 4" key="1">
    <citation type="submission" date="2019-02" db="EMBL/GenBank/DDBJ databases">
        <title>Genome sequencing of the rare red list fungi Dentipellis fragilis.</title>
        <authorList>
            <person name="Buettner E."/>
            <person name="Kellner H."/>
        </authorList>
    </citation>
    <scope>NUCLEOTIDE SEQUENCE [LARGE SCALE GENOMIC DNA]</scope>
    <source>
        <strain evidence="3 4">DSM 105465</strain>
    </source>
</reference>
<feature type="transmembrane region" description="Helical" evidence="2">
    <location>
        <begin position="46"/>
        <end position="66"/>
    </location>
</feature>
<dbReference type="OrthoDB" id="2687704at2759"/>
<sequence>MAGTVGAIYNGALQLGSAVGLASITSIENSVNARHGGPDSYAGVAAAYWFVFATACVETGAILLWYDVEAERMQGVDELRDEVNGDERTVDEKDKNEGAVTTAYAEKEDC</sequence>